<evidence type="ECO:0000313" key="14">
    <source>
        <dbReference type="EMBL" id="WZK92918.1"/>
    </source>
</evidence>
<accession>A0AAU6S5B2</accession>
<evidence type="ECO:0000256" key="12">
    <source>
        <dbReference type="ARBA" id="ARBA00023125"/>
    </source>
</evidence>
<dbReference type="Gene3D" id="3.40.1310.20">
    <property type="match status" value="1"/>
</dbReference>
<dbReference type="GO" id="GO:0042025">
    <property type="term" value="C:host cell nucleus"/>
    <property type="evidence" value="ECO:0007669"/>
    <property type="project" value="UniProtKB-SubCell"/>
</dbReference>
<dbReference type="GO" id="GO:0000166">
    <property type="term" value="F:nucleotide binding"/>
    <property type="evidence" value="ECO:0007669"/>
    <property type="project" value="UniProtKB-KW"/>
</dbReference>
<evidence type="ECO:0000256" key="4">
    <source>
        <dbReference type="ARBA" id="ARBA00022695"/>
    </source>
</evidence>
<evidence type="ECO:0000256" key="8">
    <source>
        <dbReference type="ARBA" id="ARBA00022741"/>
    </source>
</evidence>
<keyword evidence="10" id="KW-0378">Hydrolase</keyword>
<evidence type="ECO:0000256" key="5">
    <source>
        <dbReference type="ARBA" id="ARBA00022705"/>
    </source>
</evidence>
<evidence type="ECO:0000256" key="3">
    <source>
        <dbReference type="ARBA" id="ARBA00022679"/>
    </source>
</evidence>
<sequence>MSFHFNARYALLTYSQCGDLDGFLVMDLISGLGGECIIGREIHADSGTHLHCFVDFGRKFRSRRTAIFDVEGRHPNISQSYGTPWAGFDYAIKDGDVICGGLGRPEEPRSKRVKKDWDQWTEITSARDREHFWELVHHLDPKAAACSYSQLAKYAEFRFAIKPPLYESPAGIQFVSGDVDGRDAWCDQSGIRSGIPLVGMVSGSELKKVENADVKYAIFDDIRGGIKFFPAFKEWLGAQAFVTIKELYREPALTKWGKPSIWISNDDPRHAMEPGDISWLEANCVFIEVSAPIFHANIEY</sequence>
<dbReference type="EMBL" id="PP410094">
    <property type="protein sequence ID" value="WZK92918.1"/>
    <property type="molecule type" value="Genomic_DNA"/>
</dbReference>
<dbReference type="GO" id="GO:0006260">
    <property type="term" value="P:DNA replication"/>
    <property type="evidence" value="ECO:0007669"/>
    <property type="project" value="UniProtKB-KW"/>
</dbReference>
<organism evidence="14">
    <name type="scientific">Eptesicus serotinus feces associated gemycircularvirus 1</name>
    <dbReference type="NCBI Taxonomy" id="3139974"/>
    <lineage>
        <taxon>Viruses</taxon>
        <taxon>Monodnaviria</taxon>
        <taxon>Shotokuvirae</taxon>
        <taxon>Cressdnaviricota</taxon>
        <taxon>Repensiviricetes</taxon>
        <taxon>Geplafuvirales</taxon>
        <taxon>Genomoviridae</taxon>
        <taxon>Gemycircularvirus</taxon>
    </lineage>
</organism>
<keyword evidence="8" id="KW-0547">Nucleotide-binding</keyword>
<dbReference type="GO" id="GO:0004519">
    <property type="term" value="F:endonuclease activity"/>
    <property type="evidence" value="ECO:0007669"/>
    <property type="project" value="UniProtKB-KW"/>
</dbReference>
<evidence type="ECO:0000256" key="6">
    <source>
        <dbReference type="ARBA" id="ARBA00022722"/>
    </source>
</evidence>
<keyword evidence="4" id="KW-0548">Nucleotidyltransferase</keyword>
<keyword evidence="2" id="KW-1048">Host nucleus</keyword>
<evidence type="ECO:0000259" key="13">
    <source>
        <dbReference type="PROSITE" id="PS52020"/>
    </source>
</evidence>
<dbReference type="SUPFAM" id="SSF55464">
    <property type="entry name" value="Origin of replication-binding domain, RBD-like"/>
    <property type="match status" value="1"/>
</dbReference>
<evidence type="ECO:0000256" key="7">
    <source>
        <dbReference type="ARBA" id="ARBA00022723"/>
    </source>
</evidence>
<keyword evidence="11" id="KW-0190">Covalent protein-DNA linkage</keyword>
<keyword evidence="3" id="KW-0808">Transferase</keyword>
<dbReference type="GO" id="GO:0003677">
    <property type="term" value="F:DNA binding"/>
    <property type="evidence" value="ECO:0007669"/>
    <property type="project" value="UniProtKB-KW"/>
</dbReference>
<evidence type="ECO:0000256" key="2">
    <source>
        <dbReference type="ARBA" id="ARBA00022562"/>
    </source>
</evidence>
<keyword evidence="12" id="KW-0238">DNA-binding</keyword>
<dbReference type="GO" id="GO:0016779">
    <property type="term" value="F:nucleotidyltransferase activity"/>
    <property type="evidence" value="ECO:0007669"/>
    <property type="project" value="UniProtKB-KW"/>
</dbReference>
<dbReference type="InterPro" id="IPR049912">
    <property type="entry name" value="CRESS_DNA_REP"/>
</dbReference>
<evidence type="ECO:0000256" key="11">
    <source>
        <dbReference type="ARBA" id="ARBA00023124"/>
    </source>
</evidence>
<reference evidence="14" key="2">
    <citation type="submission" date="2024-02" db="EMBL/GenBank/DDBJ databases">
        <authorList>
            <person name="Buigues J."/>
            <person name="Vinals A."/>
            <person name="Martinez-Recio R."/>
            <person name="S Monros J."/>
            <person name="Sanjuan R."/>
            <person name="Cuevas J.M."/>
        </authorList>
    </citation>
    <scope>NUCLEOTIDE SEQUENCE</scope>
    <source>
        <strain evidence="14">MAVG40</strain>
    </source>
</reference>
<keyword evidence="7" id="KW-0479">Metal-binding</keyword>
<proteinExistence type="predicted"/>
<dbReference type="GO" id="GO:0046872">
    <property type="term" value="F:metal ion binding"/>
    <property type="evidence" value="ECO:0007669"/>
    <property type="project" value="UniProtKB-KW"/>
</dbReference>
<reference evidence="14" key="1">
    <citation type="journal article" date="2024" name="Microbiol. Spectr.">
        <title>Full-genome sequencing of dozens of new DNA viruses found in Spanish bat feces.</title>
        <authorList>
            <person name="Buigues J."/>
            <person name="Vinals A."/>
            <person name="Martinez-Recio R."/>
            <person name="Monros J.S."/>
            <person name="Sanjuan R."/>
            <person name="Cuevas J.M."/>
        </authorList>
    </citation>
    <scope>NUCLEOTIDE SEQUENCE</scope>
    <source>
        <strain evidence="14">MAVG40</strain>
    </source>
</reference>
<evidence type="ECO:0000256" key="10">
    <source>
        <dbReference type="ARBA" id="ARBA00022801"/>
    </source>
</evidence>
<evidence type="ECO:0000256" key="9">
    <source>
        <dbReference type="ARBA" id="ARBA00022759"/>
    </source>
</evidence>
<comment type="subcellular location">
    <subcellularLocation>
        <location evidence="1">Host nucleus</location>
    </subcellularLocation>
</comment>
<protein>
    <submittedName>
        <fullName evidence="14">Replication associated protein</fullName>
    </submittedName>
</protein>
<evidence type="ECO:0000256" key="1">
    <source>
        <dbReference type="ARBA" id="ARBA00004147"/>
    </source>
</evidence>
<keyword evidence="6" id="KW-0540">Nuclease</keyword>
<keyword evidence="9" id="KW-0255">Endonuclease</keyword>
<feature type="domain" description="CRESS-DNA virus Rep endonuclease" evidence="13">
    <location>
        <begin position="4"/>
        <end position="105"/>
    </location>
</feature>
<name>A0AAU6S5B2_9VIRU</name>
<keyword evidence="5" id="KW-0235">DNA replication</keyword>
<dbReference type="PROSITE" id="PS52020">
    <property type="entry name" value="CRESS_DNA_REP"/>
    <property type="match status" value="1"/>
</dbReference>
<dbReference type="GO" id="GO:0016787">
    <property type="term" value="F:hydrolase activity"/>
    <property type="evidence" value="ECO:0007669"/>
    <property type="project" value="UniProtKB-KW"/>
</dbReference>